<keyword evidence="2" id="KW-1185">Reference proteome</keyword>
<name>A0A9X1V8G4_9BACL</name>
<proteinExistence type="predicted"/>
<dbReference type="EMBL" id="JALBUF010000003">
    <property type="protein sequence ID" value="MCI0183062.1"/>
    <property type="molecule type" value="Genomic_DNA"/>
</dbReference>
<protein>
    <submittedName>
        <fullName evidence="1">Uncharacterized protein</fullName>
    </submittedName>
</protein>
<sequence>MSGLSRYGISLSPNDPISFMLKGWLNAWSYDASNPLNSIRDRSVQIQNICDEALAQYMVQLREQLSLLRRHLEQPTHENPNPIQDGLEAVQDFDRYIHRVEALRTKIRSFSPPPKDMMWRGKAGNLLLFQQLEQIDRDLLLQLSEMNEEQIHAIEETLAKRNFIMQQFFLRE</sequence>
<accession>A0A9X1V8G4</accession>
<dbReference type="AlphaFoldDB" id="A0A9X1V8G4"/>
<organism evidence="1 2">
    <name type="scientific">Sulfoacidibacillus ferrooxidans</name>
    <dbReference type="NCBI Taxonomy" id="2005001"/>
    <lineage>
        <taxon>Bacteria</taxon>
        <taxon>Bacillati</taxon>
        <taxon>Bacillota</taxon>
        <taxon>Bacilli</taxon>
        <taxon>Bacillales</taxon>
        <taxon>Alicyclobacillaceae</taxon>
        <taxon>Sulfoacidibacillus</taxon>
    </lineage>
</organism>
<reference evidence="1" key="1">
    <citation type="submission" date="2022-03" db="EMBL/GenBank/DDBJ databases">
        <title>Draft Genome Sequence of Firmicute Strain S0AB, a Heterotrophic Iron/Sulfur-Oxidizing Extreme Acidophile.</title>
        <authorList>
            <person name="Vergara E."/>
            <person name="Pakostova E."/>
            <person name="Johnson D.B."/>
            <person name="Holmes D.S."/>
        </authorList>
    </citation>
    <scope>NUCLEOTIDE SEQUENCE</scope>
    <source>
        <strain evidence="1">S0AB</strain>
    </source>
</reference>
<dbReference type="Proteomes" id="UP001139263">
    <property type="component" value="Unassembled WGS sequence"/>
</dbReference>
<gene>
    <name evidence="1" type="ORF">MM817_01332</name>
</gene>
<dbReference type="RefSeq" id="WP_241712837.1">
    <property type="nucleotide sequence ID" value="NZ_JALBUF010000003.1"/>
</dbReference>
<comment type="caution">
    <text evidence="1">The sequence shown here is derived from an EMBL/GenBank/DDBJ whole genome shotgun (WGS) entry which is preliminary data.</text>
</comment>
<evidence type="ECO:0000313" key="2">
    <source>
        <dbReference type="Proteomes" id="UP001139263"/>
    </source>
</evidence>
<evidence type="ECO:0000313" key="1">
    <source>
        <dbReference type="EMBL" id="MCI0183062.1"/>
    </source>
</evidence>